<keyword evidence="4" id="KW-1185">Reference proteome</keyword>
<keyword evidence="1 3" id="KW-0560">Oxidoreductase</keyword>
<evidence type="ECO:0000256" key="1">
    <source>
        <dbReference type="ARBA" id="ARBA00023002"/>
    </source>
</evidence>
<evidence type="ECO:0000259" key="2">
    <source>
        <dbReference type="Pfam" id="PF01266"/>
    </source>
</evidence>
<dbReference type="Gene3D" id="3.30.9.10">
    <property type="entry name" value="D-Amino Acid Oxidase, subunit A, domain 2"/>
    <property type="match status" value="1"/>
</dbReference>
<gene>
    <name evidence="3" type="primary">thiO</name>
    <name evidence="3" type="ORF">Poly51_41070</name>
</gene>
<evidence type="ECO:0000313" key="4">
    <source>
        <dbReference type="Proteomes" id="UP000318288"/>
    </source>
</evidence>
<dbReference type="PANTHER" id="PTHR13847">
    <property type="entry name" value="SARCOSINE DEHYDROGENASE-RELATED"/>
    <property type="match status" value="1"/>
</dbReference>
<dbReference type="RefSeq" id="WP_146459500.1">
    <property type="nucleotide sequence ID" value="NZ_SJPW01000005.1"/>
</dbReference>
<comment type="caution">
    <text evidence="3">The sequence shown here is derived from an EMBL/GenBank/DDBJ whole genome shotgun (WGS) entry which is preliminary data.</text>
</comment>
<dbReference type="PANTHER" id="PTHR13847:SF289">
    <property type="entry name" value="GLYCINE OXIDASE"/>
    <property type="match status" value="1"/>
</dbReference>
<dbReference type="Proteomes" id="UP000318288">
    <property type="component" value="Unassembled WGS sequence"/>
</dbReference>
<dbReference type="EMBL" id="SJPW01000005">
    <property type="protein sequence ID" value="TWU50814.1"/>
    <property type="molecule type" value="Genomic_DNA"/>
</dbReference>
<evidence type="ECO:0000313" key="3">
    <source>
        <dbReference type="EMBL" id="TWU50814.1"/>
    </source>
</evidence>
<dbReference type="Gene3D" id="3.50.50.60">
    <property type="entry name" value="FAD/NAD(P)-binding domain"/>
    <property type="match status" value="1"/>
</dbReference>
<dbReference type="SUPFAM" id="SSF51905">
    <property type="entry name" value="FAD/NAD(P)-binding domain"/>
    <property type="match status" value="1"/>
</dbReference>
<dbReference type="EC" id="1.4.3.19" evidence="3"/>
<dbReference type="Pfam" id="PF01266">
    <property type="entry name" value="DAO"/>
    <property type="match status" value="1"/>
</dbReference>
<sequence>MKSHILIVGGGVIGLATAWELSNRGYQVTILDRGRVGKATSWAAAGILPPANFDTATDPIDQLRGLSHRLFPEWAAKLQRLTDIDIGLRRCGGWYLADTPGERASMIGMTGYWDELGIECHAVAVDEVARREPAIKSWITRTSANDEPVASAWWVPDESQIRTPRYLKALAAACRSAGVTIVENVSVEAIESGDNASRCRCGDQWYSADAMIVCGGSWTGSVAEMLQLEQSIIPIRGQILLLKTERPVVGSVVNVGHRYVMCRDDGSTLVGSCEEEVGFQLGTDEAMLDQLNAFAVAMAPELASAARIHQWSGLRPLTFDGFPMIGRVPNHPNLYVAAGHFRSGVHLSPGTAIVLSDLIEGNTPAVSLDAFRVGKQQTQPH</sequence>
<dbReference type="SUPFAM" id="SSF54373">
    <property type="entry name" value="FAD-linked reductases, C-terminal domain"/>
    <property type="match status" value="1"/>
</dbReference>
<dbReference type="OrthoDB" id="9794226at2"/>
<protein>
    <submittedName>
        <fullName evidence="3">Glycine oxidase</fullName>
        <ecNumber evidence="3">1.4.3.19</ecNumber>
    </submittedName>
</protein>
<dbReference type="InterPro" id="IPR006076">
    <property type="entry name" value="FAD-dep_OxRdtase"/>
</dbReference>
<proteinExistence type="predicted"/>
<feature type="domain" description="FAD dependent oxidoreductase" evidence="2">
    <location>
        <begin position="5"/>
        <end position="358"/>
    </location>
</feature>
<organism evidence="3 4">
    <name type="scientific">Rubripirellula tenax</name>
    <dbReference type="NCBI Taxonomy" id="2528015"/>
    <lineage>
        <taxon>Bacteria</taxon>
        <taxon>Pseudomonadati</taxon>
        <taxon>Planctomycetota</taxon>
        <taxon>Planctomycetia</taxon>
        <taxon>Pirellulales</taxon>
        <taxon>Pirellulaceae</taxon>
        <taxon>Rubripirellula</taxon>
    </lineage>
</organism>
<dbReference type="AlphaFoldDB" id="A0A5C6EQZ5"/>
<dbReference type="GO" id="GO:0005737">
    <property type="term" value="C:cytoplasm"/>
    <property type="evidence" value="ECO:0007669"/>
    <property type="project" value="TreeGrafter"/>
</dbReference>
<dbReference type="InterPro" id="IPR036188">
    <property type="entry name" value="FAD/NAD-bd_sf"/>
</dbReference>
<accession>A0A5C6EQZ5</accession>
<dbReference type="GO" id="GO:0043799">
    <property type="term" value="F:glycine oxidase activity"/>
    <property type="evidence" value="ECO:0007669"/>
    <property type="project" value="UniProtKB-EC"/>
</dbReference>
<name>A0A5C6EQZ5_9BACT</name>
<reference evidence="3 4" key="1">
    <citation type="submission" date="2019-02" db="EMBL/GenBank/DDBJ databases">
        <title>Deep-cultivation of Planctomycetes and their phenomic and genomic characterization uncovers novel biology.</title>
        <authorList>
            <person name="Wiegand S."/>
            <person name="Jogler M."/>
            <person name="Boedeker C."/>
            <person name="Pinto D."/>
            <person name="Vollmers J."/>
            <person name="Rivas-Marin E."/>
            <person name="Kohn T."/>
            <person name="Peeters S.H."/>
            <person name="Heuer A."/>
            <person name="Rast P."/>
            <person name="Oberbeckmann S."/>
            <person name="Bunk B."/>
            <person name="Jeske O."/>
            <person name="Meyerdierks A."/>
            <person name="Storesund J.E."/>
            <person name="Kallscheuer N."/>
            <person name="Luecker S."/>
            <person name="Lage O.M."/>
            <person name="Pohl T."/>
            <person name="Merkel B.J."/>
            <person name="Hornburger P."/>
            <person name="Mueller R.-W."/>
            <person name="Bruemmer F."/>
            <person name="Labrenz M."/>
            <person name="Spormann A.M."/>
            <person name="Op Den Camp H."/>
            <person name="Overmann J."/>
            <person name="Amann R."/>
            <person name="Jetten M.S.M."/>
            <person name="Mascher T."/>
            <person name="Medema M.H."/>
            <person name="Devos D.P."/>
            <person name="Kaster A.-K."/>
            <person name="Ovreas L."/>
            <person name="Rohde M."/>
            <person name="Galperin M.Y."/>
            <person name="Jogler C."/>
        </authorList>
    </citation>
    <scope>NUCLEOTIDE SEQUENCE [LARGE SCALE GENOMIC DNA]</scope>
    <source>
        <strain evidence="3 4">Poly51</strain>
    </source>
</reference>